<dbReference type="Proteomes" id="UP000051658">
    <property type="component" value="Unassembled WGS sequence"/>
</dbReference>
<dbReference type="EMBL" id="JQBS01000035">
    <property type="protein sequence ID" value="KRN54489.1"/>
    <property type="molecule type" value="Genomic_DNA"/>
</dbReference>
<proteinExistence type="predicted"/>
<sequence length="53" mass="6537">MFFLNDWKQSKEKRVPWVIERDPTHFKEMISLFEEEARGENIPENWVPAPTFW</sequence>
<dbReference type="AlphaFoldDB" id="A0A0R2HNM7"/>
<dbReference type="PATRIC" id="fig|1449336.4.peg.2109"/>
<keyword evidence="2" id="KW-1185">Reference proteome</keyword>
<gene>
    <name evidence="1" type="ORF">IV74_GL002072</name>
</gene>
<organism evidence="1 2">
    <name type="scientific">Carnobacterium divergens DSM 20623</name>
    <dbReference type="NCBI Taxonomy" id="1449336"/>
    <lineage>
        <taxon>Bacteria</taxon>
        <taxon>Bacillati</taxon>
        <taxon>Bacillota</taxon>
        <taxon>Bacilli</taxon>
        <taxon>Lactobacillales</taxon>
        <taxon>Carnobacteriaceae</taxon>
        <taxon>Carnobacterium</taxon>
    </lineage>
</organism>
<evidence type="ECO:0000313" key="2">
    <source>
        <dbReference type="Proteomes" id="UP000051658"/>
    </source>
</evidence>
<comment type="caution">
    <text evidence="1">The sequence shown here is derived from an EMBL/GenBank/DDBJ whole genome shotgun (WGS) entry which is preliminary data.</text>
</comment>
<protein>
    <submittedName>
        <fullName evidence="1">Uncharacterized protein</fullName>
    </submittedName>
</protein>
<reference evidence="1 2" key="1">
    <citation type="journal article" date="2015" name="Genome Announc.">
        <title>Expanding the biotechnology potential of lactobacilli through comparative genomics of 213 strains and associated genera.</title>
        <authorList>
            <person name="Sun Z."/>
            <person name="Harris H.M."/>
            <person name="McCann A."/>
            <person name="Guo C."/>
            <person name="Argimon S."/>
            <person name="Zhang W."/>
            <person name="Yang X."/>
            <person name="Jeffery I.B."/>
            <person name="Cooney J.C."/>
            <person name="Kagawa T.F."/>
            <person name="Liu W."/>
            <person name="Song Y."/>
            <person name="Salvetti E."/>
            <person name="Wrobel A."/>
            <person name="Rasinkangas P."/>
            <person name="Parkhill J."/>
            <person name="Rea M.C."/>
            <person name="O'Sullivan O."/>
            <person name="Ritari J."/>
            <person name="Douillard F.P."/>
            <person name="Paul Ross R."/>
            <person name="Yang R."/>
            <person name="Briner A.E."/>
            <person name="Felis G.E."/>
            <person name="de Vos W.M."/>
            <person name="Barrangou R."/>
            <person name="Klaenhammer T.R."/>
            <person name="Caufield P.W."/>
            <person name="Cui Y."/>
            <person name="Zhang H."/>
            <person name="O'Toole P.W."/>
        </authorList>
    </citation>
    <scope>NUCLEOTIDE SEQUENCE [LARGE SCALE GENOMIC DNA]</scope>
    <source>
        <strain evidence="1 2">DSM 20623</strain>
    </source>
</reference>
<name>A0A0R2HNM7_CARDV</name>
<accession>A0A0R2HNM7</accession>
<evidence type="ECO:0000313" key="1">
    <source>
        <dbReference type="EMBL" id="KRN54489.1"/>
    </source>
</evidence>